<protein>
    <submittedName>
        <fullName evidence="4">Protein PF14_0175 isoform X1</fullName>
    </submittedName>
</protein>
<feature type="compositionally biased region" description="Polar residues" evidence="2">
    <location>
        <begin position="30"/>
        <end position="46"/>
    </location>
</feature>
<evidence type="ECO:0000256" key="1">
    <source>
        <dbReference type="SAM" id="Coils"/>
    </source>
</evidence>
<evidence type="ECO:0000256" key="2">
    <source>
        <dbReference type="SAM" id="MobiDB-lite"/>
    </source>
</evidence>
<feature type="coiled-coil region" evidence="1">
    <location>
        <begin position="434"/>
        <end position="488"/>
    </location>
</feature>
<feature type="region of interest" description="Disordered" evidence="2">
    <location>
        <begin position="160"/>
        <end position="186"/>
    </location>
</feature>
<keyword evidence="3" id="KW-1185">Reference proteome</keyword>
<dbReference type="AlphaFoldDB" id="A0AAJ7E0L4"/>
<feature type="compositionally biased region" description="Polar residues" evidence="2">
    <location>
        <begin position="1138"/>
        <end position="1150"/>
    </location>
</feature>
<dbReference type="GeneID" id="105366513"/>
<gene>
    <name evidence="4" type="primary">LOC105366513</name>
</gene>
<evidence type="ECO:0000313" key="3">
    <source>
        <dbReference type="Proteomes" id="UP000695007"/>
    </source>
</evidence>
<name>A0AAJ7E0L4_9HYME</name>
<evidence type="ECO:0000313" key="4">
    <source>
        <dbReference type="RefSeq" id="XP_011503278.1"/>
    </source>
</evidence>
<dbReference type="KEGG" id="csol:105366513"/>
<accession>A0AAJ7E0L4</accession>
<keyword evidence="1" id="KW-0175">Coiled coil</keyword>
<reference evidence="4" key="1">
    <citation type="submission" date="2025-08" db="UniProtKB">
        <authorList>
            <consortium name="RefSeq"/>
        </authorList>
    </citation>
    <scope>IDENTIFICATION</scope>
</reference>
<feature type="compositionally biased region" description="Basic residues" evidence="2">
    <location>
        <begin position="13"/>
        <end position="29"/>
    </location>
</feature>
<dbReference type="Proteomes" id="UP000695007">
    <property type="component" value="Unplaced"/>
</dbReference>
<sequence>MSSAPVRGIVPQRQRRHHRHHIKHQRRYNTTHNKNETKTQSIKNNLGNNECTKKEEIYGKRPKVNPIFLWAAQREQRIVEVRCEDYDKRNRIKLTKTAQGWRSIPRTVLTAYPVMESVIENEIEQNSVTITSKNEEKENSSRDQVEIKQIRVGEDTRINNDSKVNKNKEERERYKQKRKNYTELSKNKKEKINSEAEEFSINETLVSTNWKMKKRRKLDKNKKRKKLYTEEIVMRKNKIYNQNKIKFKEESTNKNEEIDEIRNTKEFNIKEDKKFQKYISNSEKVMTLVDNHKMYNDLEKLENNRHFQPRVVLEQLHLSQLPIRIHRRLMTKIESEKNYKKSEGNSENNVDEIVLDNVENNNQNNNESQIDSENEVILNEEDWLDMLNILNSDDIPINVNKKKSCLIDNRNLTKSSKTLDTAILLTNQINDSNINLLSKECEKNQHELTAIEKKIKFERNNIKHRIGSKSLNETIQRLEKSINNHKKIKSVSDILITSEYGLNKQKLNKIKYTPYDDASHQQSRIGFCNSTSISLIDKIQEINAENDILESSKILRILKNTPGLSVSLAVSGRKHTNFINTISSGTKFLPSNRTPDSKTNVTEEIKSLPGISIVIPTYSSKSKQKSSILKNRVDLPKSTLNFSNNEMCHCDINNCEDEENQEYDSVIDKIENQNNYKRHSIKCTYRSKDFQHFYDDQGKNFLVDSTKVPNLKPLIQLFYKNSESQTNYSDLYQYKEIDNLDEQIIDDFNSQILPQPSRIPYLMTSPRQSSAYLERLLPSPPCSVSCSEDAKNDLSFKDILSSPNIDSRNQVEEDQVTDLNNYCAFELNPSYSISDDTYLQKSSITDKVVINKKSQRLITTDIVNRLEMKNHTNSIINDDVQNSFTKDCISSKYPLSADWTINQNKIDSNNGCLPNNSRYTNQDEFISRMKLHEMYVSPNIFLDPASQLRELMNTSGHLIPDPLLVPRDYLPLLAGAPLIEIPKLLITRPELRLPEALTRPELLRDPDLLVISLTHLQHVLDYGERSIGKDHQSNQRLINTINQIASVQKVSESKCEQQRPKLICKPIGKLMPRPVDLSNNQNLNSYPSLLRIRSGLLKQESEVSSTANSPDESRLWHPLFGNQKQRQHQYPGQKLKQHQQQVSWHRTLAS</sequence>
<proteinExistence type="predicted"/>
<feature type="region of interest" description="Disordered" evidence="2">
    <location>
        <begin position="1124"/>
        <end position="1150"/>
    </location>
</feature>
<dbReference type="RefSeq" id="XP_011503278.1">
    <property type="nucleotide sequence ID" value="XM_011504976.1"/>
</dbReference>
<organism evidence="3 4">
    <name type="scientific">Ceratosolen solmsi marchali</name>
    <dbReference type="NCBI Taxonomy" id="326594"/>
    <lineage>
        <taxon>Eukaryota</taxon>
        <taxon>Metazoa</taxon>
        <taxon>Ecdysozoa</taxon>
        <taxon>Arthropoda</taxon>
        <taxon>Hexapoda</taxon>
        <taxon>Insecta</taxon>
        <taxon>Pterygota</taxon>
        <taxon>Neoptera</taxon>
        <taxon>Endopterygota</taxon>
        <taxon>Hymenoptera</taxon>
        <taxon>Apocrita</taxon>
        <taxon>Proctotrupomorpha</taxon>
        <taxon>Chalcidoidea</taxon>
        <taxon>Agaonidae</taxon>
        <taxon>Agaoninae</taxon>
        <taxon>Ceratosolen</taxon>
    </lineage>
</organism>
<feature type="region of interest" description="Disordered" evidence="2">
    <location>
        <begin position="1"/>
        <end position="46"/>
    </location>
</feature>
<feature type="compositionally biased region" description="Basic and acidic residues" evidence="2">
    <location>
        <begin position="160"/>
        <end position="173"/>
    </location>
</feature>